<dbReference type="SUPFAM" id="SSF49785">
    <property type="entry name" value="Galactose-binding domain-like"/>
    <property type="match status" value="1"/>
</dbReference>
<proteinExistence type="predicted"/>
<sequence>MLLISNPLFHSYMHCRESQVLRQISKKVPIELLFHDAYELTSRVYQEIIVNGENGWSYPWKIKIENKELGIKLVDRTFENYQQARSYIIECLENDSEIYIWVKNKWIPHMEFTNSDLEGEHSLTLTSYDEGKFKVVDYPFEQTYTEHIIQKGFDHISGDTKIVSRFTFEAGVHYQNAIDPIKQLFKESILSIRRDSSFYESVVRAYNELEFEIWLNRSVQAFGVISLSRLLTSMFLKYTSYSDRNVEQMLKISKSTENIKNYLMKSSFTPHKFDIADFQQRCTTIQGLEEDALRELQNELLTGIKRKRLQSELHPPTHCKVIHATDTSLWLEWEDKQREYEQIYYDIWLNNTLVDSTSSLQYTLGNLDPSKNYCVTVKARNHIGQISDGVKVEASTLDVITSGNLALHKPVKASSIENSDFDCIHVVDNDPNTRWSTDYQDEQWIYVDLGLSKTITQIRLHWEGAYPSKYRIEFSDNLEDWNLIYEEVSGEPGVFILEDLDLIGRYVRVTCISRATIFGYSLYELSVFNESK</sequence>
<evidence type="ECO:0000259" key="2">
    <source>
        <dbReference type="PROSITE" id="PS50853"/>
    </source>
</evidence>
<dbReference type="InterPro" id="IPR003961">
    <property type="entry name" value="FN3_dom"/>
</dbReference>
<dbReference type="EMBL" id="BAAACX010000007">
    <property type="protein sequence ID" value="GAA0383059.1"/>
    <property type="molecule type" value="Genomic_DNA"/>
</dbReference>
<dbReference type="InterPro" id="IPR013783">
    <property type="entry name" value="Ig-like_fold"/>
</dbReference>
<evidence type="ECO:0000313" key="4">
    <source>
        <dbReference type="Proteomes" id="UP001500340"/>
    </source>
</evidence>
<dbReference type="SUPFAM" id="SSF49265">
    <property type="entry name" value="Fibronectin type III"/>
    <property type="match status" value="1"/>
</dbReference>
<reference evidence="3 4" key="1">
    <citation type="journal article" date="2019" name="Int. J. Syst. Evol. Microbiol.">
        <title>The Global Catalogue of Microorganisms (GCM) 10K type strain sequencing project: providing services to taxonomists for standard genome sequencing and annotation.</title>
        <authorList>
            <consortium name="The Broad Institute Genomics Platform"/>
            <consortium name="The Broad Institute Genome Sequencing Center for Infectious Disease"/>
            <person name="Wu L."/>
            <person name="Ma J."/>
        </authorList>
    </citation>
    <scope>NUCLEOTIDE SEQUENCE [LARGE SCALE GENOMIC DNA]</scope>
    <source>
        <strain evidence="3 4">JCM 12774</strain>
    </source>
</reference>
<dbReference type="Gene3D" id="2.60.120.260">
    <property type="entry name" value="Galactose-binding domain-like"/>
    <property type="match status" value="1"/>
</dbReference>
<name>A0ABN0Y4K6_9BACL</name>
<accession>A0ABN0Y4K6</accession>
<evidence type="ECO:0000259" key="1">
    <source>
        <dbReference type="PROSITE" id="PS50022"/>
    </source>
</evidence>
<evidence type="ECO:0000313" key="3">
    <source>
        <dbReference type="EMBL" id="GAA0383059.1"/>
    </source>
</evidence>
<dbReference type="RefSeq" id="WP_343858920.1">
    <property type="nucleotide sequence ID" value="NZ_BAAACX010000007.1"/>
</dbReference>
<gene>
    <name evidence="3" type="ORF">GCM10008933_12780</name>
</gene>
<dbReference type="Pfam" id="PF00754">
    <property type="entry name" value="F5_F8_type_C"/>
    <property type="match status" value="1"/>
</dbReference>
<dbReference type="CDD" id="cd00063">
    <property type="entry name" value="FN3"/>
    <property type="match status" value="1"/>
</dbReference>
<protein>
    <recommendedName>
        <fullName evidence="5">F5/8 type C domain-containing protein</fullName>
    </recommendedName>
</protein>
<organism evidence="3 4">
    <name type="scientific">Paenibacillus motobuensis</name>
    <dbReference type="NCBI Taxonomy" id="295324"/>
    <lineage>
        <taxon>Bacteria</taxon>
        <taxon>Bacillati</taxon>
        <taxon>Bacillota</taxon>
        <taxon>Bacilli</taxon>
        <taxon>Bacillales</taxon>
        <taxon>Paenibacillaceae</taxon>
        <taxon>Paenibacillus</taxon>
    </lineage>
</organism>
<dbReference type="InterPro" id="IPR036116">
    <property type="entry name" value="FN3_sf"/>
</dbReference>
<dbReference type="InterPro" id="IPR008979">
    <property type="entry name" value="Galactose-bd-like_sf"/>
</dbReference>
<feature type="domain" description="F5/8 type C" evidence="1">
    <location>
        <begin position="392"/>
        <end position="530"/>
    </location>
</feature>
<dbReference type="Proteomes" id="UP001500340">
    <property type="component" value="Unassembled WGS sequence"/>
</dbReference>
<dbReference type="InterPro" id="IPR000421">
    <property type="entry name" value="FA58C"/>
</dbReference>
<dbReference type="PROSITE" id="PS50853">
    <property type="entry name" value="FN3"/>
    <property type="match status" value="1"/>
</dbReference>
<dbReference type="PROSITE" id="PS50022">
    <property type="entry name" value="FA58C_3"/>
    <property type="match status" value="1"/>
</dbReference>
<dbReference type="SMART" id="SM00060">
    <property type="entry name" value="FN3"/>
    <property type="match status" value="1"/>
</dbReference>
<dbReference type="Pfam" id="PF00041">
    <property type="entry name" value="fn3"/>
    <property type="match status" value="1"/>
</dbReference>
<keyword evidence="4" id="KW-1185">Reference proteome</keyword>
<comment type="caution">
    <text evidence="3">The sequence shown here is derived from an EMBL/GenBank/DDBJ whole genome shotgun (WGS) entry which is preliminary data.</text>
</comment>
<dbReference type="Gene3D" id="2.60.40.10">
    <property type="entry name" value="Immunoglobulins"/>
    <property type="match status" value="1"/>
</dbReference>
<evidence type="ECO:0008006" key="5">
    <source>
        <dbReference type="Google" id="ProtNLM"/>
    </source>
</evidence>
<feature type="domain" description="Fibronectin type-III" evidence="2">
    <location>
        <begin position="315"/>
        <end position="404"/>
    </location>
</feature>